<dbReference type="Proteomes" id="UP001363151">
    <property type="component" value="Unassembled WGS sequence"/>
</dbReference>
<protein>
    <submittedName>
        <fullName evidence="2">Uncharacterized protein</fullName>
    </submittedName>
</protein>
<reference evidence="2 3" key="1">
    <citation type="submission" date="2024-03" db="EMBL/GenBank/DDBJ databases">
        <title>Aureococcus anophagefferens CCMP1851 and Kratosvirus quantuckense: Draft genome of a second virus-susceptible host strain in the model system.</title>
        <authorList>
            <person name="Chase E."/>
            <person name="Truchon A.R."/>
            <person name="Schepens W."/>
            <person name="Wilhelm S.W."/>
        </authorList>
    </citation>
    <scope>NUCLEOTIDE SEQUENCE [LARGE SCALE GENOMIC DNA]</scope>
    <source>
        <strain evidence="2 3">CCMP1851</strain>
    </source>
</reference>
<dbReference type="EMBL" id="JBBJCI010000122">
    <property type="protein sequence ID" value="KAK7248004.1"/>
    <property type="molecule type" value="Genomic_DNA"/>
</dbReference>
<accession>A0ABR1G4M1</accession>
<keyword evidence="1" id="KW-0812">Transmembrane</keyword>
<evidence type="ECO:0000313" key="3">
    <source>
        <dbReference type="Proteomes" id="UP001363151"/>
    </source>
</evidence>
<keyword evidence="3" id="KW-1185">Reference proteome</keyword>
<keyword evidence="1" id="KW-0472">Membrane</keyword>
<gene>
    <name evidence="2" type="ORF">SO694_00086175</name>
</gene>
<proteinExistence type="predicted"/>
<sequence>MVFTGDAATAAAGGGGAAPGGGAAGGFGGGDGARRRRTTRFFFRCRSRSYCTSLDGESTYAKCVNNCQTASANVQHVGECEYGCEYWALLPEEEPEETVTKTKASYVSKSSWNEVAFIAVLGCIIVLLLGYRRRRMRLRSGASQPYVPIKTVYNNGTEVL</sequence>
<comment type="caution">
    <text evidence="2">The sequence shown here is derived from an EMBL/GenBank/DDBJ whole genome shotgun (WGS) entry which is preliminary data.</text>
</comment>
<evidence type="ECO:0000313" key="2">
    <source>
        <dbReference type="EMBL" id="KAK7248004.1"/>
    </source>
</evidence>
<feature type="transmembrane region" description="Helical" evidence="1">
    <location>
        <begin position="115"/>
        <end position="131"/>
    </location>
</feature>
<keyword evidence="1" id="KW-1133">Transmembrane helix</keyword>
<organism evidence="2 3">
    <name type="scientific">Aureococcus anophagefferens</name>
    <name type="common">Harmful bloom alga</name>
    <dbReference type="NCBI Taxonomy" id="44056"/>
    <lineage>
        <taxon>Eukaryota</taxon>
        <taxon>Sar</taxon>
        <taxon>Stramenopiles</taxon>
        <taxon>Ochrophyta</taxon>
        <taxon>Pelagophyceae</taxon>
        <taxon>Pelagomonadales</taxon>
        <taxon>Pelagomonadaceae</taxon>
        <taxon>Aureococcus</taxon>
    </lineage>
</organism>
<evidence type="ECO:0000256" key="1">
    <source>
        <dbReference type="SAM" id="Phobius"/>
    </source>
</evidence>
<name>A0ABR1G4M1_AURAN</name>